<dbReference type="Pfam" id="PF14552">
    <property type="entry name" value="Tautomerase_2"/>
    <property type="match status" value="1"/>
</dbReference>
<comment type="caution">
    <text evidence="1">The sequence shown here is derived from an EMBL/GenBank/DDBJ whole genome shotgun (WGS) entry which is preliminary data.</text>
</comment>
<dbReference type="Proteomes" id="UP000027466">
    <property type="component" value="Unassembled WGS sequence"/>
</dbReference>
<dbReference type="Gene3D" id="3.30.429.10">
    <property type="entry name" value="Macrophage Migration Inhibitory Factor"/>
    <property type="match status" value="1"/>
</dbReference>
<proteinExistence type="predicted"/>
<gene>
    <name evidence="1" type="ORF">BG61_25795</name>
</gene>
<keyword evidence="2" id="KW-1185">Reference proteome</keyword>
<dbReference type="InterPro" id="IPR037479">
    <property type="entry name" value="Tauto_MSAD"/>
</dbReference>
<organism evidence="1 2">
    <name type="scientific">Caballeronia glathei</name>
    <dbReference type="NCBI Taxonomy" id="60547"/>
    <lineage>
        <taxon>Bacteria</taxon>
        <taxon>Pseudomonadati</taxon>
        <taxon>Pseudomonadota</taxon>
        <taxon>Betaproteobacteria</taxon>
        <taxon>Burkholderiales</taxon>
        <taxon>Burkholderiaceae</taxon>
        <taxon>Caballeronia</taxon>
    </lineage>
</organism>
<dbReference type="SUPFAM" id="SSF55331">
    <property type="entry name" value="Tautomerase/MIF"/>
    <property type="match status" value="1"/>
</dbReference>
<dbReference type="PANTHER" id="PTHR38460:SF1">
    <property type="entry name" value="TAUTOMERASE YOLI-RELATED"/>
    <property type="match status" value="1"/>
</dbReference>
<dbReference type="PANTHER" id="PTHR38460">
    <property type="entry name" value="TAUTOMERASE YOLI-RELATED"/>
    <property type="match status" value="1"/>
</dbReference>
<evidence type="ECO:0000313" key="1">
    <source>
        <dbReference type="EMBL" id="KDR40487.1"/>
    </source>
</evidence>
<dbReference type="STRING" id="60547.GCA_000751215_03882"/>
<dbReference type="EMBL" id="JFHC01000040">
    <property type="protein sequence ID" value="KDR40487.1"/>
    <property type="molecule type" value="Genomic_DNA"/>
</dbReference>
<name>A0A069PJD5_9BURK</name>
<protein>
    <submittedName>
        <fullName evidence="1">4-oxalocrotonate tautomerase</fullName>
    </submittedName>
</protein>
<reference evidence="1 2" key="1">
    <citation type="submission" date="2014-03" db="EMBL/GenBank/DDBJ databases">
        <title>Draft Genome Sequences of Four Burkholderia Strains.</title>
        <authorList>
            <person name="Liu X.Y."/>
            <person name="Li C.X."/>
            <person name="Xu J.H."/>
        </authorList>
    </citation>
    <scope>NUCLEOTIDE SEQUENCE [LARGE SCALE GENOMIC DNA]</scope>
    <source>
        <strain evidence="1 2">DSM 50014</strain>
    </source>
</reference>
<dbReference type="AlphaFoldDB" id="A0A069PJD5"/>
<evidence type="ECO:0000313" key="2">
    <source>
        <dbReference type="Proteomes" id="UP000027466"/>
    </source>
</evidence>
<dbReference type="InterPro" id="IPR014347">
    <property type="entry name" value="Tautomerase/MIF_sf"/>
</dbReference>
<accession>A0A069PJD5</accession>
<sequence>MPLVRIDLAAGQTAEYRSAVADEVYKAMTSAMNVPANDRFMVVTEHQAGDFIADPGYLGIERSPQCVFVQLTLNAGRDVDTKRAFYKALADGLHARVGLRREDVFISLVEVVKENWSFGNGEAQYAK</sequence>
<dbReference type="RefSeq" id="WP_035934413.1">
    <property type="nucleotide sequence ID" value="NZ_CADFFX010000010.1"/>
</dbReference>